<dbReference type="KEGG" id="acij:JS278_00796"/>
<dbReference type="EMBL" id="CP025198">
    <property type="protein sequence ID" value="AXE37983.1"/>
    <property type="molecule type" value="Genomic_DNA"/>
</dbReference>
<dbReference type="OrthoDB" id="3730586at2"/>
<feature type="compositionally biased region" description="Basic and acidic residues" evidence="1">
    <location>
        <begin position="46"/>
        <end position="65"/>
    </location>
</feature>
<gene>
    <name evidence="2" type="ORF">JS278_00796</name>
</gene>
<feature type="compositionally biased region" description="Polar residues" evidence="1">
    <location>
        <begin position="1"/>
        <end position="11"/>
    </location>
</feature>
<dbReference type="AlphaFoldDB" id="A0A344URT5"/>
<protein>
    <submittedName>
        <fullName evidence="2">Uncharacterized protein</fullName>
    </submittedName>
</protein>
<sequence length="77" mass="8502">MSTYSKKTGQRPNDERSLSVRAVHRNPVDIHKLAEALIRLTLQESGKARADARATELPETLKDRPNGPVGVTVQPVE</sequence>
<proteinExistence type="predicted"/>
<feature type="region of interest" description="Disordered" evidence="1">
    <location>
        <begin position="1"/>
        <end position="20"/>
    </location>
</feature>
<feature type="region of interest" description="Disordered" evidence="1">
    <location>
        <begin position="45"/>
        <end position="77"/>
    </location>
</feature>
<evidence type="ECO:0000256" key="1">
    <source>
        <dbReference type="SAM" id="MobiDB-lite"/>
    </source>
</evidence>
<evidence type="ECO:0000313" key="2">
    <source>
        <dbReference type="EMBL" id="AXE37983.1"/>
    </source>
</evidence>
<accession>A0A344URT5</accession>
<dbReference type="Proteomes" id="UP000251995">
    <property type="component" value="Chromosome"/>
</dbReference>
<name>A0A344URT5_9ACTN</name>
<reference evidence="2 3" key="1">
    <citation type="submission" date="2017-12" db="EMBL/GenBank/DDBJ databases">
        <title>The whole genome sequence of the Acidipropionibacterium virtanenii sp. nov. type strain JS278.</title>
        <authorList>
            <person name="Laine P."/>
            <person name="Deptula P."/>
            <person name="Varmanen P."/>
            <person name="Auvinen P."/>
        </authorList>
    </citation>
    <scope>NUCLEOTIDE SEQUENCE [LARGE SCALE GENOMIC DNA]</scope>
    <source>
        <strain evidence="2 3">JS278</strain>
    </source>
</reference>
<evidence type="ECO:0000313" key="3">
    <source>
        <dbReference type="Proteomes" id="UP000251995"/>
    </source>
</evidence>
<organism evidence="2 3">
    <name type="scientific">Acidipropionibacterium virtanenii</name>
    <dbReference type="NCBI Taxonomy" id="2057246"/>
    <lineage>
        <taxon>Bacteria</taxon>
        <taxon>Bacillati</taxon>
        <taxon>Actinomycetota</taxon>
        <taxon>Actinomycetes</taxon>
        <taxon>Propionibacteriales</taxon>
        <taxon>Propionibacteriaceae</taxon>
        <taxon>Acidipropionibacterium</taxon>
    </lineage>
</organism>
<keyword evidence="3" id="KW-1185">Reference proteome</keyword>